<dbReference type="EMBL" id="LN831302">
    <property type="protein sequence ID" value="CQH59491.1"/>
    <property type="molecule type" value="Genomic_DNA"/>
</dbReference>
<accession>A0A0U5AGC8</accession>
<evidence type="ECO:0000313" key="3">
    <source>
        <dbReference type="Proteomes" id="UP000066737"/>
    </source>
</evidence>
<dbReference type="STRING" id="1407499.HHUB_2991"/>
<keyword evidence="3" id="KW-1185">Reference proteome</keyword>
<dbReference type="OrthoDB" id="380263at2157"/>
<dbReference type="RefSeq" id="WP_059057383.1">
    <property type="nucleotide sequence ID" value="NZ_CEML01000001.1"/>
</dbReference>
<feature type="region of interest" description="Disordered" evidence="1">
    <location>
        <begin position="1"/>
        <end position="22"/>
    </location>
</feature>
<proteinExistence type="predicted"/>
<gene>
    <name evidence="2" type="ORF">HHUB_2991</name>
</gene>
<name>A0A0U5AGC8_9EURY</name>
<evidence type="ECO:0000256" key="1">
    <source>
        <dbReference type="SAM" id="MobiDB-lite"/>
    </source>
</evidence>
<dbReference type="KEGG" id="hhb:Hhub_2991"/>
<evidence type="ECO:0000313" key="2">
    <source>
        <dbReference type="EMBL" id="CQH59491.1"/>
    </source>
</evidence>
<dbReference type="Proteomes" id="UP000066737">
    <property type="component" value="Chromosome I"/>
</dbReference>
<reference evidence="3" key="1">
    <citation type="journal article" date="2016" name="Environ. Microbiol.">
        <title>The complete genome of a viable archaeum isolated from 123-million-year-old rock salt.</title>
        <authorList>
            <person name="Jaakkola S.T."/>
            <person name="Pfeiffer F."/>
            <person name="Ravantti J.J."/>
            <person name="Guo Q."/>
            <person name="Liu Y."/>
            <person name="Chen X."/>
            <person name="Ma H."/>
            <person name="Yang C."/>
            <person name="Oksanen H.M."/>
            <person name="Bamford D.H."/>
        </authorList>
    </citation>
    <scope>NUCLEOTIDE SEQUENCE</scope>
    <source>
        <strain evidence="3">JI20-1</strain>
    </source>
</reference>
<protein>
    <submittedName>
        <fullName evidence="2">Uncharacterized protein</fullName>
    </submittedName>
</protein>
<dbReference type="AlphaFoldDB" id="A0A0U5AGC8"/>
<dbReference type="GeneID" id="91110443"/>
<sequence length="113" mass="12332">MGIEAPGTVLTVSHDDGTDTTSEFDVERLPTREAAYGAVYESRSLDLDAPPADADATLTVRGDAGSYSVPCRVVRELRRVNPWDSEVYVRVPRDASTPFDEARFRAVLGADED</sequence>
<organism evidence="2 3">
    <name type="scientific">Halobacterium hubeiense</name>
    <dbReference type="NCBI Taxonomy" id="1407499"/>
    <lineage>
        <taxon>Archaea</taxon>
        <taxon>Methanobacteriati</taxon>
        <taxon>Methanobacteriota</taxon>
        <taxon>Stenosarchaea group</taxon>
        <taxon>Halobacteria</taxon>
        <taxon>Halobacteriales</taxon>
        <taxon>Halobacteriaceae</taxon>
        <taxon>Halobacterium</taxon>
    </lineage>
</organism>